<dbReference type="HAMAP" id="MF_00741">
    <property type="entry name" value="AIRS"/>
    <property type="match status" value="1"/>
</dbReference>
<comment type="subcellular location">
    <subcellularLocation>
        <location evidence="13">Cytoplasm</location>
    </subcellularLocation>
</comment>
<dbReference type="HOGENOM" id="CLU_047116_0_0_6"/>
<evidence type="ECO:0000256" key="9">
    <source>
        <dbReference type="ARBA" id="ARBA00031908"/>
    </source>
</evidence>
<keyword evidence="8 13" id="KW-0067">ATP-binding</keyword>
<evidence type="ECO:0000256" key="1">
    <source>
        <dbReference type="ARBA" id="ARBA00004686"/>
    </source>
</evidence>
<evidence type="ECO:0000259" key="15">
    <source>
        <dbReference type="Pfam" id="PF02769"/>
    </source>
</evidence>
<evidence type="ECO:0000256" key="10">
    <source>
        <dbReference type="ARBA" id="ARBA00032931"/>
    </source>
</evidence>
<dbReference type="GO" id="GO:0005829">
    <property type="term" value="C:cytosol"/>
    <property type="evidence" value="ECO:0007669"/>
    <property type="project" value="TreeGrafter"/>
</dbReference>
<evidence type="ECO:0000256" key="13">
    <source>
        <dbReference type="HAMAP-Rule" id="MF_00741"/>
    </source>
</evidence>
<dbReference type="CDD" id="cd02196">
    <property type="entry name" value="PurM"/>
    <property type="match status" value="1"/>
</dbReference>
<dbReference type="GO" id="GO:0005524">
    <property type="term" value="F:ATP binding"/>
    <property type="evidence" value="ECO:0007669"/>
    <property type="project" value="UniProtKB-KW"/>
</dbReference>
<dbReference type="InterPro" id="IPR004733">
    <property type="entry name" value="PurM_cligase"/>
</dbReference>
<dbReference type="STRING" id="357804.Ping_1069"/>
<accession>A1STU3</accession>
<dbReference type="EMBL" id="CP000510">
    <property type="protein sequence ID" value="ABM02908.1"/>
    <property type="molecule type" value="Genomic_DNA"/>
</dbReference>
<dbReference type="KEGG" id="pin:Ping_1069"/>
<dbReference type="InterPro" id="IPR036676">
    <property type="entry name" value="PurM-like_C_sf"/>
</dbReference>
<dbReference type="GO" id="GO:0004637">
    <property type="term" value="F:phosphoribosylamine-glycine ligase activity"/>
    <property type="evidence" value="ECO:0007669"/>
    <property type="project" value="TreeGrafter"/>
</dbReference>
<dbReference type="GO" id="GO:0004641">
    <property type="term" value="F:phosphoribosylformylglycinamidine cyclo-ligase activity"/>
    <property type="evidence" value="ECO:0007669"/>
    <property type="project" value="UniProtKB-UniRule"/>
</dbReference>
<dbReference type="Gene3D" id="3.90.650.10">
    <property type="entry name" value="PurM-like C-terminal domain"/>
    <property type="match status" value="1"/>
</dbReference>
<evidence type="ECO:0000256" key="6">
    <source>
        <dbReference type="ARBA" id="ARBA00022741"/>
    </source>
</evidence>
<dbReference type="EC" id="6.3.3.1" evidence="3 13"/>
<reference evidence="16 17" key="1">
    <citation type="submission" date="2007-01" db="EMBL/GenBank/DDBJ databases">
        <title>Complete sequence of Psychromonas ingrahamii 37.</title>
        <authorList>
            <consortium name="US DOE Joint Genome Institute"/>
            <person name="Copeland A."/>
            <person name="Lucas S."/>
            <person name="Lapidus A."/>
            <person name="Barry K."/>
            <person name="Detter J.C."/>
            <person name="Glavina del Rio T."/>
            <person name="Hammon N."/>
            <person name="Israni S."/>
            <person name="Dalin E."/>
            <person name="Tice H."/>
            <person name="Pitluck S."/>
            <person name="Thompson L.S."/>
            <person name="Brettin T."/>
            <person name="Bruce D."/>
            <person name="Han C."/>
            <person name="Tapia R."/>
            <person name="Schmutz J."/>
            <person name="Larimer F."/>
            <person name="Land M."/>
            <person name="Hauser L."/>
            <person name="Kyrpides N."/>
            <person name="Ivanova N."/>
            <person name="Staley J."/>
            <person name="Richardson P."/>
        </authorList>
    </citation>
    <scope>NUCLEOTIDE SEQUENCE [LARGE SCALE GENOMIC DNA]</scope>
    <source>
        <strain evidence="16 17">37</strain>
    </source>
</reference>
<keyword evidence="5 13" id="KW-0436">Ligase</keyword>
<feature type="domain" description="PurM-like C-terminal" evidence="15">
    <location>
        <begin position="180"/>
        <end position="344"/>
    </location>
</feature>
<dbReference type="Pfam" id="PF02769">
    <property type="entry name" value="AIRS_C"/>
    <property type="match status" value="1"/>
</dbReference>
<comment type="pathway">
    <text evidence="1 13">Purine metabolism; IMP biosynthesis via de novo pathway; 5-amino-1-(5-phospho-D-ribosyl)imidazole from N(2)-formyl-N(1)-(5-phospho-D-ribosyl)glycinamide: step 2/2.</text>
</comment>
<feature type="domain" description="PurM-like N-terminal" evidence="14">
    <location>
        <begin position="63"/>
        <end position="167"/>
    </location>
</feature>
<dbReference type="PANTHER" id="PTHR10520:SF12">
    <property type="entry name" value="TRIFUNCTIONAL PURINE BIOSYNTHETIC PROTEIN ADENOSINE-3"/>
    <property type="match status" value="1"/>
</dbReference>
<evidence type="ECO:0000313" key="16">
    <source>
        <dbReference type="EMBL" id="ABM02908.1"/>
    </source>
</evidence>
<dbReference type="AlphaFoldDB" id="A1STU3"/>
<dbReference type="InterPro" id="IPR010918">
    <property type="entry name" value="PurM-like_C_dom"/>
</dbReference>
<dbReference type="PANTHER" id="PTHR10520">
    <property type="entry name" value="TRIFUNCTIONAL PURINE BIOSYNTHETIC PROTEIN ADENOSINE-3-RELATED"/>
    <property type="match status" value="1"/>
</dbReference>
<evidence type="ECO:0000259" key="14">
    <source>
        <dbReference type="Pfam" id="PF00586"/>
    </source>
</evidence>
<dbReference type="NCBIfam" id="TIGR00878">
    <property type="entry name" value="purM"/>
    <property type="match status" value="1"/>
</dbReference>
<keyword evidence="17" id="KW-1185">Reference proteome</keyword>
<dbReference type="SUPFAM" id="SSF56042">
    <property type="entry name" value="PurM C-terminal domain-like"/>
    <property type="match status" value="1"/>
</dbReference>
<evidence type="ECO:0000256" key="2">
    <source>
        <dbReference type="ARBA" id="ARBA00010280"/>
    </source>
</evidence>
<name>A1STU3_PSYIN</name>
<evidence type="ECO:0000256" key="12">
    <source>
        <dbReference type="ARBA" id="ARBA00049057"/>
    </source>
</evidence>
<keyword evidence="7 13" id="KW-0658">Purine biosynthesis</keyword>
<keyword evidence="6 13" id="KW-0547">Nucleotide-binding</keyword>
<evidence type="ECO:0000256" key="3">
    <source>
        <dbReference type="ARBA" id="ARBA00013047"/>
    </source>
</evidence>
<dbReference type="GO" id="GO:0006189">
    <property type="term" value="P:'de novo' IMP biosynthetic process"/>
    <property type="evidence" value="ECO:0007669"/>
    <property type="project" value="UniProtKB-UniRule"/>
</dbReference>
<dbReference type="InterPro" id="IPR016188">
    <property type="entry name" value="PurM-like_N"/>
</dbReference>
<dbReference type="SUPFAM" id="SSF55326">
    <property type="entry name" value="PurM N-terminal domain-like"/>
    <property type="match status" value="1"/>
</dbReference>
<dbReference type="eggNOG" id="COG0150">
    <property type="taxonomic scope" value="Bacteria"/>
</dbReference>
<evidence type="ECO:0000256" key="5">
    <source>
        <dbReference type="ARBA" id="ARBA00022598"/>
    </source>
</evidence>
<gene>
    <name evidence="13" type="primary">purM</name>
    <name evidence="16" type="ordered locus">Ping_1069</name>
</gene>
<dbReference type="FunFam" id="3.90.650.10:FF:000001">
    <property type="entry name" value="Phosphoribosylformylglycinamidine cyclo-ligase"/>
    <property type="match status" value="1"/>
</dbReference>
<evidence type="ECO:0000256" key="4">
    <source>
        <dbReference type="ARBA" id="ARBA00020367"/>
    </source>
</evidence>
<dbReference type="Proteomes" id="UP000000639">
    <property type="component" value="Chromosome"/>
</dbReference>
<dbReference type="Gene3D" id="3.30.1330.10">
    <property type="entry name" value="PurM-like, N-terminal domain"/>
    <property type="match status" value="1"/>
</dbReference>
<proteinExistence type="inferred from homology"/>
<keyword evidence="13" id="KW-0963">Cytoplasm</keyword>
<protein>
    <recommendedName>
        <fullName evidence="4 13">Phosphoribosylformylglycinamidine cyclo-ligase</fullName>
        <ecNumber evidence="3 13">6.3.3.1</ecNumber>
    </recommendedName>
    <alternativeName>
        <fullName evidence="10 13">AIR synthase</fullName>
    </alternativeName>
    <alternativeName>
        <fullName evidence="11 13">AIRS</fullName>
    </alternativeName>
    <alternativeName>
        <fullName evidence="9 13">Phosphoribosyl-aminoimidazole synthetase</fullName>
    </alternativeName>
</protein>
<comment type="catalytic activity">
    <reaction evidence="12 13">
        <text>2-formamido-N(1)-(5-O-phospho-beta-D-ribosyl)acetamidine + ATP = 5-amino-1-(5-phospho-beta-D-ribosyl)imidazole + ADP + phosphate + H(+)</text>
        <dbReference type="Rhea" id="RHEA:23032"/>
        <dbReference type="ChEBI" id="CHEBI:15378"/>
        <dbReference type="ChEBI" id="CHEBI:30616"/>
        <dbReference type="ChEBI" id="CHEBI:43474"/>
        <dbReference type="ChEBI" id="CHEBI:137981"/>
        <dbReference type="ChEBI" id="CHEBI:147287"/>
        <dbReference type="ChEBI" id="CHEBI:456216"/>
        <dbReference type="EC" id="6.3.3.1"/>
    </reaction>
</comment>
<comment type="similarity">
    <text evidence="2 13">Belongs to the AIR synthase family.</text>
</comment>
<sequence>MQVSNEKTSLSYKDAGVNIDAGTALVERIKSVAKRTKRPEVMGGLGGFGALCQLPTGYKEPLLVAGTDGVGTKLRLAIDLKKHDTVGIDLVAMCVNDLIVQGAEPLFFLDYYATGKLDIDVAAAVVTGIGAGCELANCSLIGGETAEMPGMYEGDDYDIAGFCVGVVEKADVIDGTKVAAGDALIAVGSSGPHSNGYSLVRKILEVSKADTSAPFGDSTLGETLLTPTKIYVKSTLELIKNCPVHAISHITGGGFWENIPRALPAGSKAVVDGKSWVWPEIFNWLQENGNVKTEEMYRTFNCGVGLVIVVPSAEKDRAVEILTAQGENAWVLGHIEDAAADEAQVEIN</sequence>
<dbReference type="Pfam" id="PF00586">
    <property type="entry name" value="AIRS"/>
    <property type="match status" value="1"/>
</dbReference>
<dbReference type="FunFam" id="3.30.1330.10:FF:000001">
    <property type="entry name" value="Phosphoribosylformylglycinamidine cyclo-ligase"/>
    <property type="match status" value="1"/>
</dbReference>
<dbReference type="InterPro" id="IPR036921">
    <property type="entry name" value="PurM-like_N_sf"/>
</dbReference>
<evidence type="ECO:0000313" key="17">
    <source>
        <dbReference type="Proteomes" id="UP000000639"/>
    </source>
</evidence>
<evidence type="ECO:0000256" key="8">
    <source>
        <dbReference type="ARBA" id="ARBA00022840"/>
    </source>
</evidence>
<dbReference type="GO" id="GO:0046084">
    <property type="term" value="P:adenine biosynthetic process"/>
    <property type="evidence" value="ECO:0007669"/>
    <property type="project" value="TreeGrafter"/>
</dbReference>
<dbReference type="UniPathway" id="UPA00074">
    <property type="reaction ID" value="UER00129"/>
</dbReference>
<organism evidence="16 17">
    <name type="scientific">Psychromonas ingrahamii (strain DSM 17664 / CCUG 51855 / 37)</name>
    <dbReference type="NCBI Taxonomy" id="357804"/>
    <lineage>
        <taxon>Bacteria</taxon>
        <taxon>Pseudomonadati</taxon>
        <taxon>Pseudomonadota</taxon>
        <taxon>Gammaproteobacteria</taxon>
        <taxon>Alteromonadales</taxon>
        <taxon>Psychromonadaceae</taxon>
        <taxon>Psychromonas</taxon>
    </lineage>
</organism>
<evidence type="ECO:0000256" key="7">
    <source>
        <dbReference type="ARBA" id="ARBA00022755"/>
    </source>
</evidence>
<evidence type="ECO:0000256" key="11">
    <source>
        <dbReference type="ARBA" id="ARBA00033093"/>
    </source>
</evidence>